<proteinExistence type="inferred from homology"/>
<dbReference type="Gene3D" id="1.10.1530.10">
    <property type="match status" value="1"/>
</dbReference>
<comment type="similarity">
    <text evidence="1">Belongs to the LDH2/MDH2 oxidoreductase family.</text>
</comment>
<dbReference type="InterPro" id="IPR043144">
    <property type="entry name" value="Mal/L-sulf/L-lact_DH-like_ah"/>
</dbReference>
<dbReference type="InterPro" id="IPR036111">
    <property type="entry name" value="Mal/L-sulfo/L-lacto_DH-like_sf"/>
</dbReference>
<dbReference type="InterPro" id="IPR043143">
    <property type="entry name" value="Mal/L-sulf/L-lact_DH-like_NADP"/>
</dbReference>
<name>A0A7D5QEZ7_9EURY</name>
<dbReference type="SUPFAM" id="SSF89733">
    <property type="entry name" value="L-sulfolactate dehydrogenase-like"/>
    <property type="match status" value="1"/>
</dbReference>
<dbReference type="GO" id="GO:0016491">
    <property type="term" value="F:oxidoreductase activity"/>
    <property type="evidence" value="ECO:0007669"/>
    <property type="project" value="UniProtKB-KW"/>
</dbReference>
<dbReference type="PANTHER" id="PTHR11091">
    <property type="entry name" value="OXIDOREDUCTASE-RELATED"/>
    <property type="match status" value="1"/>
</dbReference>
<dbReference type="Gene3D" id="3.30.1370.60">
    <property type="entry name" value="Hypothetical oxidoreductase yiak, domain 2"/>
    <property type="match status" value="1"/>
</dbReference>
<dbReference type="GeneID" id="56036719"/>
<reference evidence="3 4" key="1">
    <citation type="submission" date="2020-06" db="EMBL/GenBank/DDBJ databases">
        <title>NJ-3-1, isolated from saline soil.</title>
        <authorList>
            <person name="Cui H.L."/>
            <person name="Shi X."/>
        </authorList>
    </citation>
    <scope>NUCLEOTIDE SEQUENCE [LARGE SCALE GENOMIC DNA]</scope>
    <source>
        <strain evidence="3 4">NJ-3-1</strain>
    </source>
</reference>
<evidence type="ECO:0000256" key="1">
    <source>
        <dbReference type="ARBA" id="ARBA00006056"/>
    </source>
</evidence>
<dbReference type="RefSeq" id="WP_179267646.1">
    <property type="nucleotide sequence ID" value="NZ_CP058579.1"/>
</dbReference>
<evidence type="ECO:0000313" key="4">
    <source>
        <dbReference type="Proteomes" id="UP000509626"/>
    </source>
</evidence>
<protein>
    <submittedName>
        <fullName evidence="3">Ldh family oxidoreductase</fullName>
    </submittedName>
</protein>
<dbReference type="Proteomes" id="UP000509626">
    <property type="component" value="Chromosome"/>
</dbReference>
<dbReference type="Pfam" id="PF02615">
    <property type="entry name" value="Ldh_2"/>
    <property type="match status" value="1"/>
</dbReference>
<evidence type="ECO:0000313" key="3">
    <source>
        <dbReference type="EMBL" id="QLG61062.1"/>
    </source>
</evidence>
<gene>
    <name evidence="3" type="ORF">HUG12_04630</name>
</gene>
<sequence length="357" mass="38340">MTDEHRADHERLETYARNALAEVGLDTGHAQVVAESLVDADLHGIDTHGVFKLPEYVRRLRSGGMNTDPTVTVDRTRTATAIVDGDDGPGQSVTHRAMDEAIQIADDAGAGFVGVKNSQHFGTAAYFTRQAAQAGCIGICMTHAGQNVVPFGGTEPYFGTNPISISLPREDHFPVTLDMATSVKAKSAVALAEKRGDDIPDTWAIDDDGEPTTDPSDFYALQPLGGPKGYGLAFMVEGFCGILMDTVFGADVPSSYENLSTPQDLAHFVGAINVEAYTSLAGYTERLNRMAEELAAVPTRDGFDQVLVPGEPEHETKQQRLDRGIPFSPSEWEALVDLSETVDLDASDLLVDSVDQP</sequence>
<dbReference type="KEGG" id="halu:HUG12_04630"/>
<keyword evidence="4" id="KW-1185">Reference proteome</keyword>
<dbReference type="PANTHER" id="PTHR11091:SF0">
    <property type="entry name" value="MALATE DEHYDROGENASE"/>
    <property type="match status" value="1"/>
</dbReference>
<dbReference type="EMBL" id="CP058579">
    <property type="protein sequence ID" value="QLG61062.1"/>
    <property type="molecule type" value="Genomic_DNA"/>
</dbReference>
<organism evidence="3 4">
    <name type="scientific">Halorarum salinum</name>
    <dbReference type="NCBI Taxonomy" id="2743089"/>
    <lineage>
        <taxon>Archaea</taxon>
        <taxon>Methanobacteriati</taxon>
        <taxon>Methanobacteriota</taxon>
        <taxon>Stenosarchaea group</taxon>
        <taxon>Halobacteria</taxon>
        <taxon>Halobacteriales</taxon>
        <taxon>Haloferacaceae</taxon>
        <taxon>Halorarum</taxon>
    </lineage>
</organism>
<accession>A0A7D5QEZ7</accession>
<evidence type="ECO:0000256" key="2">
    <source>
        <dbReference type="ARBA" id="ARBA00023002"/>
    </source>
</evidence>
<keyword evidence="2" id="KW-0560">Oxidoreductase</keyword>
<dbReference type="InterPro" id="IPR003767">
    <property type="entry name" value="Malate/L-lactate_DH-like"/>
</dbReference>
<dbReference type="OrthoDB" id="40552at2157"/>
<dbReference type="AlphaFoldDB" id="A0A7D5QEZ7"/>